<reference evidence="1" key="1">
    <citation type="submission" date="2022-07" db="EMBL/GenBank/DDBJ databases">
        <title>Genome Sequence of Phlebia brevispora.</title>
        <authorList>
            <person name="Buettner E."/>
        </authorList>
    </citation>
    <scope>NUCLEOTIDE SEQUENCE</scope>
    <source>
        <strain evidence="1">MPL23</strain>
    </source>
</reference>
<keyword evidence="2" id="KW-1185">Reference proteome</keyword>
<accession>A0ACC1TBQ7</accession>
<evidence type="ECO:0000313" key="2">
    <source>
        <dbReference type="Proteomes" id="UP001148662"/>
    </source>
</evidence>
<organism evidence="1 2">
    <name type="scientific">Phlebia brevispora</name>
    <dbReference type="NCBI Taxonomy" id="194682"/>
    <lineage>
        <taxon>Eukaryota</taxon>
        <taxon>Fungi</taxon>
        <taxon>Dikarya</taxon>
        <taxon>Basidiomycota</taxon>
        <taxon>Agaricomycotina</taxon>
        <taxon>Agaricomycetes</taxon>
        <taxon>Polyporales</taxon>
        <taxon>Meruliaceae</taxon>
        <taxon>Phlebia</taxon>
    </lineage>
</organism>
<dbReference type="EMBL" id="JANHOG010000135">
    <property type="protein sequence ID" value="KAJ3557735.1"/>
    <property type="molecule type" value="Genomic_DNA"/>
</dbReference>
<protein>
    <submittedName>
        <fullName evidence="1">Uncharacterized protein</fullName>
    </submittedName>
</protein>
<dbReference type="Proteomes" id="UP001148662">
    <property type="component" value="Unassembled WGS sequence"/>
</dbReference>
<evidence type="ECO:0000313" key="1">
    <source>
        <dbReference type="EMBL" id="KAJ3557735.1"/>
    </source>
</evidence>
<gene>
    <name evidence="1" type="ORF">NM688_g1306</name>
</gene>
<sequence length="511" mass="56568">MPQEPSSLSGKLPAKYHGEFKSVIRLSNAVYLGGTLVARTPRTRLHRVAESLNMGVPHALIDSVNIPPGLDQRLRFNLLYSTKVGNPPVSQVVFYQSGVGTFGDKVIEELDGIVGASLGEKVQEAYAFIAHNYAPGDEASDFIFLFGFSRGAYTARMVADLIRAIGVLDRTEMDSFADIFVAYQKRGKAQDQAQIETLDRQLAPWTRHDSPGKLRADFNDHTFSVKCVGVFDTVGSVGLPEELTHSQKVKTLLGFRDLDLGAHVERGYQALALDEHRADFNCAKWSQTEAGRRKGQILKQCWFSGSHCDVGGGFRDHDLSDLTLAWLAANISDILLLDADYLAGLPDPCAPWGALPPHNSISGLYLLANTCQRTIPTETDAVTHEYIHPSALRQEKVNPEVLRVVQDNPEIIWQLLPLEQVVKDNWHVIREPSDIQQKSKDEETVVKLLTTVKQDIVKTGHNVMAKVTHSQTSTTTTTTRDPRANLLIRAMNESNMGSLVRNLVEAPEAER</sequence>
<proteinExistence type="predicted"/>
<name>A0ACC1TBQ7_9APHY</name>
<comment type="caution">
    <text evidence="1">The sequence shown here is derived from an EMBL/GenBank/DDBJ whole genome shotgun (WGS) entry which is preliminary data.</text>
</comment>